<sequence>MLMRDDFSGGFASPVTKPLHGLLLIRTLGHAGVYYVFNPCTRAVLALPDTKISWKISCKYMGYLTGRARPPAYKNVPYGLGYCSATGEYKVVRLFSDPDDGGCLAATRCEVFVLDAPACWRPTAQQLPPEFAVEVHSPAVFLNGLLYFLCSDSFDVITLDVGDETFGSAPPLPFAKEAAGDVSLTELDGCLCAYYTEYYRFVCKVAHVWRLRDHDDEAAARWEQLCRVDMAAWPKADWLSLDVDPLTIHDGGGGGEKKIIFRTGACRVFAMDLGCAGATPEILLKPERSLVPVGRTVEEAVFSSPANRAWSDVLKWLPARSVLELSLVCRAWRAMVTMKRFIRSHAVHANMIAKHPRIKLVMDFAAGEFADLDDLIISGNRPKMGTCTPFICSPPCHGLNLRSYGSSHFVFNPYEKDEICAPAGTVALGYDAATGRHVVLHILFRWRDFETRSYDLRCMAMHARR</sequence>
<dbReference type="Gramene" id="OPUNC10G12060.1">
    <property type="protein sequence ID" value="OPUNC10G12060.1"/>
    <property type="gene ID" value="OPUNC10G12060"/>
</dbReference>
<evidence type="ECO:0000313" key="4">
    <source>
        <dbReference type="Proteomes" id="UP000026962"/>
    </source>
</evidence>
<evidence type="ECO:0000313" key="3">
    <source>
        <dbReference type="EnsemblPlants" id="OPUNC10G12060.1"/>
    </source>
</evidence>
<dbReference type="STRING" id="4537.A0A0E0M8X3"/>
<proteinExistence type="predicted"/>
<dbReference type="InterPro" id="IPR036047">
    <property type="entry name" value="F-box-like_dom_sf"/>
</dbReference>
<feature type="domain" description="F-box" evidence="1">
    <location>
        <begin position="310"/>
        <end position="342"/>
    </location>
</feature>
<dbReference type="NCBIfam" id="TIGR01640">
    <property type="entry name" value="F_box_assoc_1"/>
    <property type="match status" value="1"/>
</dbReference>
<dbReference type="InterPro" id="IPR001810">
    <property type="entry name" value="F-box_dom"/>
</dbReference>
<evidence type="ECO:0008006" key="5">
    <source>
        <dbReference type="Google" id="ProtNLM"/>
    </source>
</evidence>
<dbReference type="EnsemblPlants" id="OPUNC10G12060.1">
    <property type="protein sequence ID" value="OPUNC10G12060.1"/>
    <property type="gene ID" value="OPUNC10G12060"/>
</dbReference>
<dbReference type="HOGENOM" id="CLU_588487_0_0_1"/>
<dbReference type="PANTHER" id="PTHR31672:SF13">
    <property type="entry name" value="F-BOX PROTEIN CPR30-LIKE"/>
    <property type="match status" value="1"/>
</dbReference>
<dbReference type="SUPFAM" id="SSF81383">
    <property type="entry name" value="F-box domain"/>
    <property type="match status" value="1"/>
</dbReference>
<dbReference type="InterPro" id="IPR050796">
    <property type="entry name" value="SCF_F-box_component"/>
</dbReference>
<evidence type="ECO:0000259" key="2">
    <source>
        <dbReference type="Pfam" id="PF07734"/>
    </source>
</evidence>
<name>A0A0E0M8X3_ORYPU</name>
<dbReference type="OMA" id="HANMIAK"/>
<dbReference type="Pfam" id="PF00646">
    <property type="entry name" value="F-box"/>
    <property type="match status" value="1"/>
</dbReference>
<feature type="domain" description="F-box associated beta-propeller type 1" evidence="2">
    <location>
        <begin position="21"/>
        <end position="230"/>
    </location>
</feature>
<protein>
    <recommendedName>
        <fullName evidence="5">F-box domain-containing protein</fullName>
    </recommendedName>
</protein>
<reference evidence="3" key="2">
    <citation type="submission" date="2018-05" db="EMBL/GenBank/DDBJ databases">
        <title>OpunRS2 (Oryza punctata Reference Sequence Version 2).</title>
        <authorList>
            <person name="Zhang J."/>
            <person name="Kudrna D."/>
            <person name="Lee S."/>
            <person name="Talag J."/>
            <person name="Welchert J."/>
            <person name="Wing R.A."/>
        </authorList>
    </citation>
    <scope>NUCLEOTIDE SEQUENCE [LARGE SCALE GENOMIC DNA]</scope>
</reference>
<dbReference type="AlphaFoldDB" id="A0A0E0M8X3"/>
<organism evidence="3">
    <name type="scientific">Oryza punctata</name>
    <name type="common">Red rice</name>
    <dbReference type="NCBI Taxonomy" id="4537"/>
    <lineage>
        <taxon>Eukaryota</taxon>
        <taxon>Viridiplantae</taxon>
        <taxon>Streptophyta</taxon>
        <taxon>Embryophyta</taxon>
        <taxon>Tracheophyta</taxon>
        <taxon>Spermatophyta</taxon>
        <taxon>Magnoliopsida</taxon>
        <taxon>Liliopsida</taxon>
        <taxon>Poales</taxon>
        <taxon>Poaceae</taxon>
        <taxon>BOP clade</taxon>
        <taxon>Oryzoideae</taxon>
        <taxon>Oryzeae</taxon>
        <taxon>Oryzinae</taxon>
        <taxon>Oryza</taxon>
    </lineage>
</organism>
<accession>A0A0E0M8X3</accession>
<keyword evidence="4" id="KW-1185">Reference proteome</keyword>
<reference evidence="3" key="1">
    <citation type="submission" date="2015-04" db="UniProtKB">
        <authorList>
            <consortium name="EnsemblPlants"/>
        </authorList>
    </citation>
    <scope>IDENTIFICATION</scope>
</reference>
<evidence type="ECO:0000259" key="1">
    <source>
        <dbReference type="Pfam" id="PF00646"/>
    </source>
</evidence>
<dbReference type="Pfam" id="PF07734">
    <property type="entry name" value="FBA_1"/>
    <property type="match status" value="1"/>
</dbReference>
<dbReference type="PANTHER" id="PTHR31672">
    <property type="entry name" value="BNACNNG10540D PROTEIN"/>
    <property type="match status" value="1"/>
</dbReference>
<dbReference type="InterPro" id="IPR017451">
    <property type="entry name" value="F-box-assoc_interact_dom"/>
</dbReference>
<dbReference type="InterPro" id="IPR006527">
    <property type="entry name" value="F-box-assoc_dom_typ1"/>
</dbReference>
<dbReference type="Proteomes" id="UP000026962">
    <property type="component" value="Chromosome 10"/>
</dbReference>